<keyword evidence="3 6" id="KW-0812">Transmembrane</keyword>
<evidence type="ECO:0000256" key="3">
    <source>
        <dbReference type="ARBA" id="ARBA00022692"/>
    </source>
</evidence>
<dbReference type="PIRSF" id="PIRSF006060">
    <property type="entry name" value="AA_transporter"/>
    <property type="match status" value="1"/>
</dbReference>
<feature type="transmembrane region" description="Helical" evidence="6">
    <location>
        <begin position="317"/>
        <end position="338"/>
    </location>
</feature>
<evidence type="ECO:0000256" key="5">
    <source>
        <dbReference type="ARBA" id="ARBA00023136"/>
    </source>
</evidence>
<name>A0A842I0K0_9SPHN</name>
<feature type="transmembrane region" description="Helical" evidence="6">
    <location>
        <begin position="270"/>
        <end position="296"/>
    </location>
</feature>
<feature type="transmembrane region" description="Helical" evidence="6">
    <location>
        <begin position="120"/>
        <end position="139"/>
    </location>
</feature>
<evidence type="ECO:0000256" key="4">
    <source>
        <dbReference type="ARBA" id="ARBA00022989"/>
    </source>
</evidence>
<gene>
    <name evidence="7" type="ORF">H6P80_08705</name>
</gene>
<keyword evidence="4 6" id="KW-1133">Transmembrane helix</keyword>
<dbReference type="AlphaFoldDB" id="A0A842I0K0"/>
<evidence type="ECO:0000256" key="2">
    <source>
        <dbReference type="ARBA" id="ARBA00022475"/>
    </source>
</evidence>
<reference evidence="7 8" key="1">
    <citation type="submission" date="2020-08" db="EMBL/GenBank/DDBJ databases">
        <title>Draft genome sequence of Parasphingopyxis sp. GrpM-11.</title>
        <authorList>
            <person name="Oh J."/>
            <person name="Roh D.-H."/>
        </authorList>
    </citation>
    <scope>NUCLEOTIDE SEQUENCE [LARGE SCALE GENOMIC DNA]</scope>
    <source>
        <strain evidence="7 8">GrpM-11</strain>
    </source>
</reference>
<proteinExistence type="predicted"/>
<feature type="transmembrane region" description="Helical" evidence="6">
    <location>
        <begin position="151"/>
        <end position="171"/>
    </location>
</feature>
<dbReference type="Proteomes" id="UP000564378">
    <property type="component" value="Unassembled WGS sequence"/>
</dbReference>
<feature type="transmembrane region" description="Helical" evidence="6">
    <location>
        <begin position="41"/>
        <end position="63"/>
    </location>
</feature>
<dbReference type="PANTHER" id="PTHR42770">
    <property type="entry name" value="AMINO ACID TRANSPORTER-RELATED"/>
    <property type="match status" value="1"/>
</dbReference>
<feature type="transmembrane region" description="Helical" evidence="6">
    <location>
        <begin position="84"/>
        <end position="108"/>
    </location>
</feature>
<dbReference type="InterPro" id="IPR002293">
    <property type="entry name" value="AA/rel_permease1"/>
</dbReference>
<dbReference type="EMBL" id="JACJVJ010000001">
    <property type="protein sequence ID" value="MBC2777700.1"/>
    <property type="molecule type" value="Genomic_DNA"/>
</dbReference>
<dbReference type="RefSeq" id="WP_185800893.1">
    <property type="nucleotide sequence ID" value="NZ_JACJVJ010000001.1"/>
</dbReference>
<evidence type="ECO:0000313" key="8">
    <source>
        <dbReference type="Proteomes" id="UP000564378"/>
    </source>
</evidence>
<organism evidence="7 8">
    <name type="scientific">Parasphingopyxis marina</name>
    <dbReference type="NCBI Taxonomy" id="2761622"/>
    <lineage>
        <taxon>Bacteria</taxon>
        <taxon>Pseudomonadati</taxon>
        <taxon>Pseudomonadota</taxon>
        <taxon>Alphaproteobacteria</taxon>
        <taxon>Sphingomonadales</taxon>
        <taxon>Sphingomonadaceae</taxon>
        <taxon>Parasphingopyxis</taxon>
    </lineage>
</organism>
<feature type="transmembrane region" description="Helical" evidence="6">
    <location>
        <begin position="12"/>
        <end position="35"/>
    </location>
</feature>
<comment type="caution">
    <text evidence="7">The sequence shown here is derived from an EMBL/GenBank/DDBJ whole genome shotgun (WGS) entry which is preliminary data.</text>
</comment>
<evidence type="ECO:0000256" key="6">
    <source>
        <dbReference type="SAM" id="Phobius"/>
    </source>
</evidence>
<sequence length="393" mass="40176">MAKDSEGSLGFNAAWSMAVGGMIGGGIFATLGVVIQAAGEWAWASFLIGGLIALATGHSYAALTVESGKPGGIYRFLRELDHGYAARIAAWVLILGYTLTVSVYAFTFGAYLANALGGPAWLPQAMAAVSIIALAGVNLMGVGEASTLEIVAVWGKLVILAGLAAFGLAQWNAGELVIDQPPGIVGALIGAGTVFMAYEGFQLLAYDYDEMKDRETLMPRVMPAAILTALAVYIAVALGTPMLIGADAVIEQREVALATAGRAALGTTGFVAVTIAAAFSTASAINATLFATARLARSVAEEGELPGIFGKTDREGVPYAGIMLISAVALALALVGGLGDLVKGASVIFLIVFGLVNAIAIRRKVGRAWIAWAGCSGAALAAAILLLHQLGFI</sequence>
<feature type="transmembrane region" description="Helical" evidence="6">
    <location>
        <begin position="225"/>
        <end position="250"/>
    </location>
</feature>
<dbReference type="PANTHER" id="PTHR42770:SF11">
    <property type="entry name" value="INNER MEMBRANE TRANSPORT PROTEIN YBAT"/>
    <property type="match status" value="1"/>
</dbReference>
<dbReference type="GO" id="GO:0022857">
    <property type="term" value="F:transmembrane transporter activity"/>
    <property type="evidence" value="ECO:0007669"/>
    <property type="project" value="InterPro"/>
</dbReference>
<dbReference type="Gene3D" id="1.20.1740.10">
    <property type="entry name" value="Amino acid/polyamine transporter I"/>
    <property type="match status" value="1"/>
</dbReference>
<keyword evidence="2" id="KW-1003">Cell membrane</keyword>
<evidence type="ECO:0000313" key="7">
    <source>
        <dbReference type="EMBL" id="MBC2777700.1"/>
    </source>
</evidence>
<feature type="transmembrane region" description="Helical" evidence="6">
    <location>
        <begin position="183"/>
        <end position="204"/>
    </location>
</feature>
<protein>
    <submittedName>
        <fullName evidence="7">Amino acid permease</fullName>
    </submittedName>
</protein>
<dbReference type="Pfam" id="PF13520">
    <property type="entry name" value="AA_permease_2"/>
    <property type="match status" value="1"/>
</dbReference>
<keyword evidence="8" id="KW-1185">Reference proteome</keyword>
<evidence type="ECO:0000256" key="1">
    <source>
        <dbReference type="ARBA" id="ARBA00004651"/>
    </source>
</evidence>
<feature type="transmembrane region" description="Helical" evidence="6">
    <location>
        <begin position="368"/>
        <end position="387"/>
    </location>
</feature>
<feature type="transmembrane region" description="Helical" evidence="6">
    <location>
        <begin position="344"/>
        <end position="361"/>
    </location>
</feature>
<keyword evidence="5 6" id="KW-0472">Membrane</keyword>
<comment type="subcellular location">
    <subcellularLocation>
        <location evidence="1">Cell membrane</location>
        <topology evidence="1">Multi-pass membrane protein</topology>
    </subcellularLocation>
</comment>
<dbReference type="GO" id="GO:0005886">
    <property type="term" value="C:plasma membrane"/>
    <property type="evidence" value="ECO:0007669"/>
    <property type="project" value="UniProtKB-SubCell"/>
</dbReference>
<accession>A0A842I0K0</accession>
<dbReference type="InterPro" id="IPR050367">
    <property type="entry name" value="APC_superfamily"/>
</dbReference>